<protein>
    <submittedName>
        <fullName evidence="1">Copper uptake system-associated protein</fullName>
    </submittedName>
</protein>
<dbReference type="Proteomes" id="UP000782519">
    <property type="component" value="Unassembled WGS sequence"/>
</dbReference>
<evidence type="ECO:0000313" key="2">
    <source>
        <dbReference type="Proteomes" id="UP000782519"/>
    </source>
</evidence>
<organism evidence="1 2">
    <name type="scientific">Rhodopseudomonas palustris</name>
    <dbReference type="NCBI Taxonomy" id="1076"/>
    <lineage>
        <taxon>Bacteria</taxon>
        <taxon>Pseudomonadati</taxon>
        <taxon>Pseudomonadota</taxon>
        <taxon>Alphaproteobacteria</taxon>
        <taxon>Hyphomicrobiales</taxon>
        <taxon>Nitrobacteraceae</taxon>
        <taxon>Rhodopseudomonas</taxon>
    </lineage>
</organism>
<gene>
    <name evidence="1" type="ORF">HZA66_13585</name>
</gene>
<dbReference type="NCBIfam" id="NF033672">
    <property type="entry name" value="mbn_chaper_assoc"/>
    <property type="match status" value="1"/>
</dbReference>
<dbReference type="AlphaFoldDB" id="A0A933RZY3"/>
<evidence type="ECO:0000313" key="1">
    <source>
        <dbReference type="EMBL" id="MBI5130469.1"/>
    </source>
</evidence>
<comment type="caution">
    <text evidence="1">The sequence shown here is derived from an EMBL/GenBank/DDBJ whole genome shotgun (WGS) entry which is preliminary data.</text>
</comment>
<accession>A0A933RZY3</accession>
<sequence length="146" mass="14741">MLLAAALLPIVSAAAEPGDAPAIAAMLRTMFDKPGVTLQVAPVVVSGAHAIADWSQGEAGGRALLRRRGAAWTVVLCAGDAIRSRAALVQAGVAPDDAGRLAHDLAAAERALSPDVLARFSRFDGIVTMGPSGEHPPAAHAAPAAR</sequence>
<name>A0A933RZY3_RHOPL</name>
<dbReference type="EMBL" id="JACRJB010000037">
    <property type="protein sequence ID" value="MBI5130469.1"/>
    <property type="molecule type" value="Genomic_DNA"/>
</dbReference>
<proteinExistence type="predicted"/>
<reference evidence="1" key="1">
    <citation type="submission" date="2020-07" db="EMBL/GenBank/DDBJ databases">
        <title>Huge and variable diversity of episymbiotic CPR bacteria and DPANN archaea in groundwater ecosystems.</title>
        <authorList>
            <person name="He C.Y."/>
            <person name="Keren R."/>
            <person name="Whittaker M."/>
            <person name="Farag I.F."/>
            <person name="Doudna J."/>
            <person name="Cate J.H.D."/>
            <person name="Banfield J.F."/>
        </authorList>
    </citation>
    <scope>NUCLEOTIDE SEQUENCE</scope>
    <source>
        <strain evidence="1">NC_groundwater_1818_Pr3_B-0.1um_66_35</strain>
    </source>
</reference>